<dbReference type="KEGG" id="elux:BTN50_1788"/>
<keyword evidence="2" id="KW-1185">Reference proteome</keyword>
<dbReference type="AlphaFoldDB" id="A0A291BB78"/>
<accession>A0A291BB78</accession>
<name>A0A291BB78_9GAMM</name>
<geneLocation type="plasmid" evidence="2">
    <name>pcc2</name>
</geneLocation>
<reference evidence="2" key="1">
    <citation type="submission" date="2017-04" db="EMBL/GenBank/DDBJ databases">
        <title>Genome evolution of the luminous symbionts of deep sea anglerfish.</title>
        <authorList>
            <person name="Hendry T.A."/>
        </authorList>
    </citation>
    <scope>NUCLEOTIDE SEQUENCE [LARGE SCALE GENOMIC DNA]</scope>
    <source>
        <plasmid evidence="2">pcc2</plasmid>
    </source>
</reference>
<organism evidence="1 2">
    <name type="scientific">Candidatus Enterovibrio altilux</name>
    <dbReference type="NCBI Taxonomy" id="1927128"/>
    <lineage>
        <taxon>Bacteria</taxon>
        <taxon>Pseudomonadati</taxon>
        <taxon>Pseudomonadota</taxon>
        <taxon>Gammaproteobacteria</taxon>
        <taxon>Vibrionales</taxon>
        <taxon>Vibrionaceae</taxon>
        <taxon>Enterovibrio</taxon>
    </lineage>
</organism>
<dbReference type="EMBL" id="CP020662">
    <property type="protein sequence ID" value="ATF10215.1"/>
    <property type="molecule type" value="Genomic_DNA"/>
</dbReference>
<sequence>MLQLGELQELLGIDSVELGSLRAYELERRSVAAERRQEVYDADVALKQYCNRNVLRVFQHRHTQTKSSYSVAIVGMPALERLAYITKNIFNT</sequence>
<evidence type="ECO:0000313" key="1">
    <source>
        <dbReference type="EMBL" id="ATF10215.1"/>
    </source>
</evidence>
<proteinExistence type="predicted"/>
<evidence type="ECO:0000313" key="2">
    <source>
        <dbReference type="Proteomes" id="UP000218160"/>
    </source>
</evidence>
<keyword evidence="1" id="KW-0614">Plasmid</keyword>
<dbReference type="Proteomes" id="UP000218160">
    <property type="component" value="Plasmid pCC2"/>
</dbReference>
<protein>
    <submittedName>
        <fullName evidence="1">Uncharacterized protein</fullName>
    </submittedName>
</protein>
<gene>
    <name evidence="1" type="ORF">BTN50_1788</name>
</gene>